<reference evidence="1 2" key="1">
    <citation type="submission" date="2007-08" db="EMBL/GenBank/DDBJ databases">
        <title>Draft genome sequence of Clostridium leptum (DSM 753).</title>
        <authorList>
            <person name="Sudarsanam P."/>
            <person name="Ley R."/>
            <person name="Guruge J."/>
            <person name="Turnbaugh P.J."/>
            <person name="Mahowald M."/>
            <person name="Liep D."/>
            <person name="Gordon J."/>
        </authorList>
    </citation>
    <scope>NUCLEOTIDE SEQUENCE [LARGE SCALE GENOMIC DNA]</scope>
    <source>
        <strain evidence="1 2">DSM 753</strain>
    </source>
</reference>
<evidence type="ECO:0000313" key="1">
    <source>
        <dbReference type="EMBL" id="EDO59823.1"/>
    </source>
</evidence>
<dbReference type="AlphaFoldDB" id="A7VZ45"/>
<evidence type="ECO:0000313" key="2">
    <source>
        <dbReference type="Proteomes" id="UP000003490"/>
    </source>
</evidence>
<comment type="caution">
    <text evidence="1">The sequence shown here is derived from an EMBL/GenBank/DDBJ whole genome shotgun (WGS) entry which is preliminary data.</text>
</comment>
<dbReference type="HOGENOM" id="CLU_3268080_0_0_9"/>
<dbReference type="EMBL" id="ABCB02000021">
    <property type="protein sequence ID" value="EDO59823.1"/>
    <property type="molecule type" value="Genomic_DNA"/>
</dbReference>
<gene>
    <name evidence="1" type="ORF">CLOLEP_03874</name>
</gene>
<accession>A7VZ45</accession>
<dbReference type="Proteomes" id="UP000003490">
    <property type="component" value="Unassembled WGS sequence"/>
</dbReference>
<proteinExistence type="predicted"/>
<reference evidence="1 2" key="2">
    <citation type="submission" date="2007-08" db="EMBL/GenBank/DDBJ databases">
        <authorList>
            <person name="Fulton L."/>
            <person name="Clifton S."/>
            <person name="Fulton B."/>
            <person name="Xu J."/>
            <person name="Minx P."/>
            <person name="Pepin K.H."/>
            <person name="Johnson M."/>
            <person name="Thiruvilangam P."/>
            <person name="Bhonagiri V."/>
            <person name="Nash W.E."/>
            <person name="Wang C."/>
            <person name="Mardis E.R."/>
            <person name="Wilson R.K."/>
        </authorList>
    </citation>
    <scope>NUCLEOTIDE SEQUENCE [LARGE SCALE GENOMIC DNA]</scope>
    <source>
        <strain evidence="1 2">DSM 753</strain>
    </source>
</reference>
<protein>
    <submittedName>
        <fullName evidence="1">Uncharacterized protein</fullName>
    </submittedName>
</protein>
<name>A7VZ45_9FIRM</name>
<sequence>MENALPGGAAAVRRTALPSLPARRFCNGLLCGSGFRQSREE</sequence>
<organism evidence="1 2">
    <name type="scientific">[Clostridium] leptum DSM 753</name>
    <dbReference type="NCBI Taxonomy" id="428125"/>
    <lineage>
        <taxon>Bacteria</taxon>
        <taxon>Bacillati</taxon>
        <taxon>Bacillota</taxon>
        <taxon>Clostridia</taxon>
        <taxon>Eubacteriales</taxon>
        <taxon>Oscillospiraceae</taxon>
        <taxon>Oscillospiraceae incertae sedis</taxon>
    </lineage>
</organism>